<evidence type="ECO:0000313" key="1">
    <source>
        <dbReference type="EMBL" id="PXF59798.1"/>
    </source>
</evidence>
<protein>
    <submittedName>
        <fullName evidence="1">Uncharacterized protein</fullName>
    </submittedName>
</protein>
<name>A0AC61L1D4_9EURY</name>
<sequence>MNRTTIVLPILCISTAIIGITSEAPVSTDKQTAPDSMVNVPAFEAVFAVIGLLTMAIVLIERQKRT</sequence>
<accession>A0AC61L1D4</accession>
<gene>
    <name evidence="1" type="ORF">C4B59_10905</name>
</gene>
<evidence type="ECO:0000313" key="2">
    <source>
        <dbReference type="Proteomes" id="UP000248329"/>
    </source>
</evidence>
<reference evidence="1" key="1">
    <citation type="submission" date="2018-01" db="EMBL/GenBank/DDBJ databases">
        <authorList>
            <person name="Krukenberg V."/>
        </authorList>
    </citation>
    <scope>NUCLEOTIDE SEQUENCE</scope>
    <source>
        <strain evidence="1">E20ANME2</strain>
    </source>
</reference>
<proteinExistence type="predicted"/>
<dbReference type="Proteomes" id="UP000248329">
    <property type="component" value="Unassembled WGS sequence"/>
</dbReference>
<dbReference type="EMBL" id="PQXF01000022">
    <property type="protein sequence ID" value="PXF59798.1"/>
    <property type="molecule type" value="Genomic_DNA"/>
</dbReference>
<organism evidence="1 2">
    <name type="scientific">Candidatus Methanogaster sp</name>
    <dbReference type="NCBI Taxonomy" id="3386292"/>
    <lineage>
        <taxon>Archaea</taxon>
        <taxon>Methanobacteriati</taxon>
        <taxon>Methanobacteriota</taxon>
        <taxon>Stenosarchaea group</taxon>
        <taxon>Methanomicrobia</taxon>
        <taxon>Methanosarcinales</taxon>
        <taxon>ANME-2 cluster</taxon>
        <taxon>Candidatus Methanogasteraceae</taxon>
        <taxon>Candidatus Methanogaster</taxon>
    </lineage>
</organism>
<comment type="caution">
    <text evidence="1">The sequence shown here is derived from an EMBL/GenBank/DDBJ whole genome shotgun (WGS) entry which is preliminary data.</text>
</comment>